<protein>
    <submittedName>
        <fullName evidence="1">Uncharacterized protein</fullName>
    </submittedName>
</protein>
<dbReference type="EMBL" id="KV453910">
    <property type="protein sequence ID" value="ODV81041.1"/>
    <property type="molecule type" value="Genomic_DNA"/>
</dbReference>
<dbReference type="Proteomes" id="UP000094285">
    <property type="component" value="Unassembled WGS sequence"/>
</dbReference>
<dbReference type="AlphaFoldDB" id="A0A1E4SNE4"/>
<proteinExistence type="predicted"/>
<dbReference type="RefSeq" id="XP_020066163.1">
    <property type="nucleotide sequence ID" value="XM_020206592.1"/>
</dbReference>
<name>A0A1E4SNE4_9ASCO</name>
<dbReference type="GeneID" id="30980729"/>
<evidence type="ECO:0000313" key="1">
    <source>
        <dbReference type="EMBL" id="ODV81041.1"/>
    </source>
</evidence>
<dbReference type="OrthoDB" id="4088353at2759"/>
<sequence length="434" mass="48269">MAVHNHPLEPIAIPSAVPVLPALPPSSRSPKHPRRAKRTLYTSISQQSLQRLQQYYPHPLSDEYVPAGLYECEVHDGITSHPDPFYSDDDSDELFSSCSSVSSSSVAKSASSYDFRAPGSVSSVSTANTSVSTISPPHVLCISPPHTSIHITPVTAHEFHPTSPPVLTSPSSDALAHLLRERLKKTFVSNLSSSFKTWKHSFSTNWLPYSLSPRMTDDLIPPSPTPDSEAQELITFKAKPCVPQDLLYTRKSFKSRDQRINSAFLRLYAADFHARTVTRTLPNTSYDASNQDHTELASMVESNPLLKNFHYHHNIYRVSSMSRDKLWNSIILPPRADDSPQHCIDYSTYIYIGDDSSHNVSSVIRPSGKNYMPWCSRSGNNTSTFTPAGTKRNGPVMLNGLAPSSGVTKTQFTVKGWCNPRWTLNQHIPTSYRS</sequence>
<reference evidence="2" key="1">
    <citation type="submission" date="2016-05" db="EMBL/GenBank/DDBJ databases">
        <title>Comparative genomics of biotechnologically important yeasts.</title>
        <authorList>
            <consortium name="DOE Joint Genome Institute"/>
            <person name="Riley R."/>
            <person name="Haridas S."/>
            <person name="Wolfe K.H."/>
            <person name="Lopes M.R."/>
            <person name="Hittinger C.T."/>
            <person name="Goker M."/>
            <person name="Salamov A."/>
            <person name="Wisecaver J."/>
            <person name="Long T.M."/>
            <person name="Aerts A.L."/>
            <person name="Barry K."/>
            <person name="Choi C."/>
            <person name="Clum A."/>
            <person name="Coughlan A.Y."/>
            <person name="Deshpande S."/>
            <person name="Douglass A.P."/>
            <person name="Hanson S.J."/>
            <person name="Klenk H.-P."/>
            <person name="Labutti K."/>
            <person name="Lapidus A."/>
            <person name="Lindquist E."/>
            <person name="Lipzen A."/>
            <person name="Meier-Kolthoff J.P."/>
            <person name="Ohm R.A."/>
            <person name="Otillar R.P."/>
            <person name="Pangilinan J."/>
            <person name="Peng Y."/>
            <person name="Rokas A."/>
            <person name="Rosa C.A."/>
            <person name="Scheuner C."/>
            <person name="Sibirny A.A."/>
            <person name="Slot J.C."/>
            <person name="Stielow J.B."/>
            <person name="Sun H."/>
            <person name="Kurtzman C.P."/>
            <person name="Blackwell M."/>
            <person name="Grigoriev I.V."/>
            <person name="Jeffries T.W."/>
        </authorList>
    </citation>
    <scope>NUCLEOTIDE SEQUENCE [LARGE SCALE GENOMIC DNA]</scope>
    <source>
        <strain evidence="2">NRRL Y-17324</strain>
    </source>
</reference>
<accession>A0A1E4SNE4</accession>
<organism evidence="1 2">
    <name type="scientific">Suhomyces tanzawaensis NRRL Y-17324</name>
    <dbReference type="NCBI Taxonomy" id="984487"/>
    <lineage>
        <taxon>Eukaryota</taxon>
        <taxon>Fungi</taxon>
        <taxon>Dikarya</taxon>
        <taxon>Ascomycota</taxon>
        <taxon>Saccharomycotina</taxon>
        <taxon>Pichiomycetes</taxon>
        <taxon>Debaryomycetaceae</taxon>
        <taxon>Suhomyces</taxon>
    </lineage>
</organism>
<gene>
    <name evidence="1" type="ORF">CANTADRAFT_20587</name>
</gene>
<evidence type="ECO:0000313" key="2">
    <source>
        <dbReference type="Proteomes" id="UP000094285"/>
    </source>
</evidence>
<keyword evidence="2" id="KW-1185">Reference proteome</keyword>